<protein>
    <submittedName>
        <fullName evidence="1">Uncharacterized protein</fullName>
    </submittedName>
</protein>
<reference evidence="1 2" key="1">
    <citation type="submission" date="2020-08" db="EMBL/GenBank/DDBJ databases">
        <title>Bridging the membrane lipid divide: bacteria of the FCB group superphylum have the potential to synthesize archaeal ether lipids.</title>
        <authorList>
            <person name="Villanueva L."/>
            <person name="Von Meijenfeldt F.A.B."/>
            <person name="Westbye A.B."/>
            <person name="Yadav S."/>
            <person name="Hopmans E.C."/>
            <person name="Dutilh B.E."/>
            <person name="Sinninghe Damste J.S."/>
        </authorList>
    </citation>
    <scope>NUCLEOTIDE SEQUENCE [LARGE SCALE GENOMIC DNA]</scope>
    <source>
        <strain evidence="1">NIOZ-UU30</strain>
    </source>
</reference>
<dbReference type="AlphaFoldDB" id="A0A8J6NP62"/>
<dbReference type="Proteomes" id="UP000603434">
    <property type="component" value="Unassembled WGS sequence"/>
</dbReference>
<evidence type="ECO:0000313" key="2">
    <source>
        <dbReference type="Proteomes" id="UP000603434"/>
    </source>
</evidence>
<evidence type="ECO:0000313" key="1">
    <source>
        <dbReference type="EMBL" id="MBC8362745.1"/>
    </source>
</evidence>
<dbReference type="EMBL" id="JACNJH010000215">
    <property type="protein sequence ID" value="MBC8362745.1"/>
    <property type="molecule type" value="Genomic_DNA"/>
</dbReference>
<gene>
    <name evidence="1" type="ORF">H8E23_15275</name>
</gene>
<sequence>MVSKDVNAPSLCCEFYQEQARYAFRVLALEREQAYLWDGWQEEKALKSFLKILLITPDDRASCHPLERFVGLYCFLFSAYMFEASC</sequence>
<comment type="caution">
    <text evidence="1">The sequence shown here is derived from an EMBL/GenBank/DDBJ whole genome shotgun (WGS) entry which is preliminary data.</text>
</comment>
<name>A0A8J6NP62_9BACT</name>
<proteinExistence type="predicted"/>
<organism evidence="1 2">
    <name type="scientific">Candidatus Desulfatibia profunda</name>
    <dbReference type="NCBI Taxonomy" id="2841695"/>
    <lineage>
        <taxon>Bacteria</taxon>
        <taxon>Pseudomonadati</taxon>
        <taxon>Thermodesulfobacteriota</taxon>
        <taxon>Desulfobacteria</taxon>
        <taxon>Desulfobacterales</taxon>
        <taxon>Desulfobacterales incertae sedis</taxon>
        <taxon>Candidatus Desulfatibia</taxon>
    </lineage>
</organism>
<accession>A0A8J6NP62</accession>